<evidence type="ECO:0000256" key="1">
    <source>
        <dbReference type="SAM" id="Phobius"/>
    </source>
</evidence>
<feature type="transmembrane region" description="Helical" evidence="1">
    <location>
        <begin position="15"/>
        <end position="36"/>
    </location>
</feature>
<accession>A0A3N2Q4Q7</accession>
<gene>
    <name evidence="2" type="ORF">SODALDRAFT_128833</name>
</gene>
<keyword evidence="1" id="KW-0812">Transmembrane</keyword>
<reference evidence="2 3" key="1">
    <citation type="journal article" date="2018" name="Mol. Ecol.">
        <title>The obligate alkalophilic soda-lake fungus Sodiomyces alkalinus has shifted to a protein diet.</title>
        <authorList>
            <person name="Grum-Grzhimaylo A.A."/>
            <person name="Falkoski D.L."/>
            <person name="van den Heuvel J."/>
            <person name="Valero-Jimenez C.A."/>
            <person name="Min B."/>
            <person name="Choi I.G."/>
            <person name="Lipzen A."/>
            <person name="Daum C.G."/>
            <person name="Aanen D.K."/>
            <person name="Tsang A."/>
            <person name="Henrissat B."/>
            <person name="Bilanenko E.N."/>
            <person name="de Vries R.P."/>
            <person name="van Kan J.A.L."/>
            <person name="Grigoriev I.V."/>
            <person name="Debets A.J.M."/>
        </authorList>
    </citation>
    <scope>NUCLEOTIDE SEQUENCE [LARGE SCALE GENOMIC DNA]</scope>
    <source>
        <strain evidence="2 3">F11</strain>
    </source>
</reference>
<sequence length="64" mass="7415">MHPCYEPLYPLHQVGFHYISVLRCLKLSVALAYMLVRGGALISRRYFVPSHLLLTRRVAHLACY</sequence>
<evidence type="ECO:0000313" key="3">
    <source>
        <dbReference type="Proteomes" id="UP000272025"/>
    </source>
</evidence>
<evidence type="ECO:0000313" key="2">
    <source>
        <dbReference type="EMBL" id="ROT41763.1"/>
    </source>
</evidence>
<name>A0A3N2Q4Q7_SODAK</name>
<dbReference type="Proteomes" id="UP000272025">
    <property type="component" value="Unassembled WGS sequence"/>
</dbReference>
<keyword evidence="1" id="KW-0472">Membrane</keyword>
<protein>
    <submittedName>
        <fullName evidence="2">Uncharacterized protein</fullName>
    </submittedName>
</protein>
<dbReference type="GeneID" id="39575162"/>
<proteinExistence type="predicted"/>
<keyword evidence="1" id="KW-1133">Transmembrane helix</keyword>
<dbReference type="AlphaFoldDB" id="A0A3N2Q4Q7"/>
<dbReference type="RefSeq" id="XP_028469569.1">
    <property type="nucleotide sequence ID" value="XM_028606684.1"/>
</dbReference>
<dbReference type="EMBL" id="ML119052">
    <property type="protein sequence ID" value="ROT41763.1"/>
    <property type="molecule type" value="Genomic_DNA"/>
</dbReference>
<organism evidence="2 3">
    <name type="scientific">Sodiomyces alkalinus (strain CBS 110278 / VKM F-3762 / F11)</name>
    <name type="common">Alkaliphilic filamentous fungus</name>
    <dbReference type="NCBI Taxonomy" id="1314773"/>
    <lineage>
        <taxon>Eukaryota</taxon>
        <taxon>Fungi</taxon>
        <taxon>Dikarya</taxon>
        <taxon>Ascomycota</taxon>
        <taxon>Pezizomycotina</taxon>
        <taxon>Sordariomycetes</taxon>
        <taxon>Hypocreomycetidae</taxon>
        <taxon>Glomerellales</taxon>
        <taxon>Plectosphaerellaceae</taxon>
        <taxon>Sodiomyces</taxon>
    </lineage>
</organism>
<keyword evidence="3" id="KW-1185">Reference proteome</keyword>